<feature type="region of interest" description="Disordered" evidence="1">
    <location>
        <begin position="271"/>
        <end position="292"/>
    </location>
</feature>
<organism evidence="2">
    <name type="scientific">Borrelia bissettiae</name>
    <name type="common">Borreliella bissettiae</name>
    <dbReference type="NCBI Taxonomy" id="64897"/>
    <lineage>
        <taxon>Bacteria</taxon>
        <taxon>Pseudomonadati</taxon>
        <taxon>Spirochaetota</taxon>
        <taxon>Spirochaetia</taxon>
        <taxon>Spirochaetales</taxon>
        <taxon>Borreliaceae</taxon>
        <taxon>Borreliella</taxon>
    </lineage>
</organism>
<comment type="caution">
    <text evidence="2">The sequence shown here is derived from an EMBL/GenBank/DDBJ whole genome shotgun (WGS) entry which is preliminary data.</text>
</comment>
<protein>
    <submittedName>
        <fullName evidence="2">Antigen, p83/100</fullName>
    </submittedName>
</protein>
<sequence>MKKMLLIFSFFLIFLNGFPLNARKVDKEKLKDFVNMDLEFVNYKGPYDSTNTYEQIVGIGEFLARPLTNSNSNSSYYGKYFINRFIDDQNKKASVDVFSISSKSELDSILNLRRILTGYIIKSFDYDRSSAELIAKVITIYNAVYRGDLDYYKGFYIEPALKSLTKENAGLSRVYSQWAGKTQIFIPLKKDILSGNIESDIDIDSLVTDKVIAALLSENEAGVNFARDITDIQGETHKVDQDKIDTELDNIHESDSNITETIENLRDQLEKATDEEHKKEIESQVDAKKKEKEELDKKAINLDKAQQKLDSAEDNLDVQRDTVREKIQEDINEINKEKNLPKPGDVSSPKVDKQLQIKESLEDLQEQLKEAGDENQKKEIEKQIEIKKRDKELLKSKDGKVSKDYEALDLDRELSKASSKEKSKVKEEEITKGKSRARLGDLNNDKNLMLPEDQKLPEDKRLDSKLDSKKEFKPVSEVKKLDKISKSNNNEVDKLSPLDRPSYDDIDSKEGVDNKDVDLQKTELQVKDQTASISLNEDLDKDLSTMSIDSSRPVFLEVIDPITNLGTLQLIDLNTGIRLKESTQQGIQRYGIYEREKDLVVIKMDSGKAKLQILNKLENLKVVSESNFEINKNSSLYVDSKMILVAVKDKDYSNAWRLAKFSPKNLGEFILSENKILPFTSFSVRKNFIYLQDELKNLVILDLNTLKKVK</sequence>
<dbReference type="EMBL" id="JNBW01000307">
    <property type="protein sequence ID" value="OJH14861.1"/>
    <property type="molecule type" value="Genomic_DNA"/>
</dbReference>
<reference evidence="2" key="1">
    <citation type="journal article" date="2015" name="Microbiology">
        <title>Similarities in murine infection and immune response to Borrelia bissettii and Borrelia burgdorferi sensu stricto.</title>
        <authorList>
            <person name="Leydet B.F.Jr."/>
            <person name="Liang F.T."/>
        </authorList>
    </citation>
    <scope>NUCLEOTIDE SEQUENCE [LARGE SCALE GENOMIC DNA]</scope>
    <source>
        <strain evidence="2">CO275</strain>
    </source>
</reference>
<accession>A0A1L8ZAU1</accession>
<dbReference type="Pfam" id="PF05262">
    <property type="entry name" value="Borrelia_P83"/>
    <property type="match status" value="1"/>
</dbReference>
<feature type="region of interest" description="Disordered" evidence="1">
    <location>
        <begin position="489"/>
        <end position="514"/>
    </location>
</feature>
<dbReference type="OrthoDB" id="350069at2"/>
<feature type="region of interest" description="Disordered" evidence="1">
    <location>
        <begin position="332"/>
        <end position="467"/>
    </location>
</feature>
<dbReference type="AlphaFoldDB" id="A0A1L8ZAU1"/>
<feature type="compositionally biased region" description="Basic and acidic residues" evidence="1">
    <location>
        <begin position="452"/>
        <end position="467"/>
    </location>
</feature>
<evidence type="ECO:0000256" key="1">
    <source>
        <dbReference type="SAM" id="MobiDB-lite"/>
    </source>
</evidence>
<reference evidence="2" key="2">
    <citation type="submission" date="2015-07" db="EMBL/GenBank/DDBJ databases">
        <authorList>
            <person name="Noorani M."/>
        </authorList>
    </citation>
    <scope>NUCLEOTIDE SEQUENCE</scope>
    <source>
        <strain evidence="2">CO275</strain>
    </source>
</reference>
<evidence type="ECO:0000313" key="2">
    <source>
        <dbReference type="EMBL" id="OJH14861.1"/>
    </source>
</evidence>
<name>A0A1L8ZAU1_BORBI</name>
<proteinExistence type="predicted"/>
<dbReference type="InterPro" id="IPR007926">
    <property type="entry name" value="Borrelia_P83"/>
</dbReference>
<gene>
    <name evidence="2" type="ORF">ER70_06105</name>
</gene>
<feature type="compositionally biased region" description="Basic and acidic residues" evidence="1">
    <location>
        <begin position="350"/>
        <end position="432"/>
    </location>
</feature>